<dbReference type="AlphaFoldDB" id="A0ABD5IIS9"/>
<dbReference type="Gene3D" id="2.60.40.1090">
    <property type="entry name" value="Fimbrial-type adhesion domain"/>
    <property type="match status" value="1"/>
</dbReference>
<reference evidence="7 8" key="1">
    <citation type="submission" date="2023-11" db="EMBL/GenBank/DDBJ databases">
        <title>Detection of rare carbapenemases in Enterobacterales - comparison of two colorimetric and two CIM-based carbapenemase assays.</title>
        <authorList>
            <person name="Schaffarczyk L."/>
            <person name="Noster J."/>
            <person name="Stelzer Y."/>
            <person name="Sattler J."/>
            <person name="Gatermann S."/>
            <person name="Hamprecht A."/>
        </authorList>
    </citation>
    <scope>NUCLEOTIDE SEQUENCE [LARGE SCALE GENOMIC DNA]</scope>
    <source>
        <strain evidence="7 8">CIM-Carb-136</strain>
    </source>
</reference>
<evidence type="ECO:0000313" key="7">
    <source>
        <dbReference type="EMBL" id="MDX7083688.1"/>
    </source>
</evidence>
<dbReference type="GO" id="GO:0009289">
    <property type="term" value="C:pilus"/>
    <property type="evidence" value="ECO:0007669"/>
    <property type="project" value="UniProtKB-SubCell"/>
</dbReference>
<dbReference type="Proteomes" id="UP001275057">
    <property type="component" value="Unassembled WGS sequence"/>
</dbReference>
<evidence type="ECO:0000313" key="8">
    <source>
        <dbReference type="Proteomes" id="UP001275057"/>
    </source>
</evidence>
<sequence>MNKFVLNTLLFVGAPFAMSTIAAANAADGTINFTGNVTDQTCTVETSSANQTIPMGNVSAKAFKNAGDTALPTKFNIALANCPETVKKASVKFDGIYAKDNTALLSLNQEAGVATGIGIALYEADGATQIPMASFSNAQSVQKDISNVFTYVAKYMSTSDTVTVGPANATTQFSITYN</sequence>
<evidence type="ECO:0000256" key="4">
    <source>
        <dbReference type="ARBA" id="ARBA00023263"/>
    </source>
</evidence>
<evidence type="ECO:0000256" key="3">
    <source>
        <dbReference type="ARBA" id="ARBA00022729"/>
    </source>
</evidence>
<dbReference type="EMBL" id="JAXABG010000009">
    <property type="protein sequence ID" value="MDX7083688.1"/>
    <property type="molecule type" value="Genomic_DNA"/>
</dbReference>
<protein>
    <submittedName>
        <fullName evidence="7">Fimbrial protein</fullName>
    </submittedName>
</protein>
<evidence type="ECO:0000259" key="6">
    <source>
        <dbReference type="Pfam" id="PF00419"/>
    </source>
</evidence>
<feature type="domain" description="Fimbrial-type adhesion" evidence="6">
    <location>
        <begin position="31"/>
        <end position="177"/>
    </location>
</feature>
<dbReference type="InterPro" id="IPR008966">
    <property type="entry name" value="Adhesion_dom_sf"/>
</dbReference>
<comment type="subcellular location">
    <subcellularLocation>
        <location evidence="1">Fimbrium</location>
    </subcellularLocation>
</comment>
<organism evidence="7 8">
    <name type="scientific">Serratia marcescens</name>
    <dbReference type="NCBI Taxonomy" id="615"/>
    <lineage>
        <taxon>Bacteria</taxon>
        <taxon>Pseudomonadati</taxon>
        <taxon>Pseudomonadota</taxon>
        <taxon>Gammaproteobacteria</taxon>
        <taxon>Enterobacterales</taxon>
        <taxon>Yersiniaceae</taxon>
        <taxon>Serratia</taxon>
    </lineage>
</organism>
<dbReference type="SUPFAM" id="SSF49401">
    <property type="entry name" value="Bacterial adhesins"/>
    <property type="match status" value="1"/>
</dbReference>
<dbReference type="InterPro" id="IPR050263">
    <property type="entry name" value="Bact_Fimbrial_Adh_Pro"/>
</dbReference>
<name>A0ABD5IIS9_SERMA</name>
<keyword evidence="4" id="KW-0281">Fimbrium</keyword>
<proteinExistence type="inferred from homology"/>
<keyword evidence="3 5" id="KW-0732">Signal</keyword>
<dbReference type="RefSeq" id="WP_070915243.1">
    <property type="nucleotide sequence ID" value="NZ_CP010584.1"/>
</dbReference>
<feature type="signal peptide" evidence="5">
    <location>
        <begin position="1"/>
        <end position="26"/>
    </location>
</feature>
<comment type="similarity">
    <text evidence="2">Belongs to the fimbrial protein family.</text>
</comment>
<dbReference type="PANTHER" id="PTHR33420">
    <property type="entry name" value="FIMBRIAL SUBUNIT ELFA-RELATED"/>
    <property type="match status" value="1"/>
</dbReference>
<evidence type="ECO:0000256" key="1">
    <source>
        <dbReference type="ARBA" id="ARBA00004561"/>
    </source>
</evidence>
<evidence type="ECO:0000256" key="5">
    <source>
        <dbReference type="SAM" id="SignalP"/>
    </source>
</evidence>
<evidence type="ECO:0000256" key="2">
    <source>
        <dbReference type="ARBA" id="ARBA00006671"/>
    </source>
</evidence>
<dbReference type="GeneID" id="98189524"/>
<dbReference type="Pfam" id="PF00419">
    <property type="entry name" value="Fimbrial"/>
    <property type="match status" value="1"/>
</dbReference>
<feature type="chain" id="PRO_5044882822" evidence="5">
    <location>
        <begin position="27"/>
        <end position="178"/>
    </location>
</feature>
<dbReference type="InterPro" id="IPR036937">
    <property type="entry name" value="Adhesion_dom_fimbrial_sf"/>
</dbReference>
<gene>
    <name evidence="7" type="ORF">SJ435_14945</name>
</gene>
<dbReference type="PANTHER" id="PTHR33420:SF3">
    <property type="entry name" value="FIMBRIAL SUBUNIT ELFA"/>
    <property type="match status" value="1"/>
</dbReference>
<accession>A0ABD5IIS9</accession>
<dbReference type="InterPro" id="IPR000259">
    <property type="entry name" value="Adhesion_dom_fimbrial"/>
</dbReference>
<comment type="caution">
    <text evidence="7">The sequence shown here is derived from an EMBL/GenBank/DDBJ whole genome shotgun (WGS) entry which is preliminary data.</text>
</comment>